<evidence type="ECO:0000256" key="1">
    <source>
        <dbReference type="ARBA" id="ARBA00022679"/>
    </source>
</evidence>
<dbReference type="OMA" id="IGMEVFE"/>
<keyword evidence="4" id="KW-0067">ATP-binding</keyword>
<dbReference type="PANTHER" id="PTHR11042">
    <property type="entry name" value="EUKARYOTIC TRANSLATION INITIATION FACTOR 2-ALPHA KINASE EIF2-ALPHA KINASE -RELATED"/>
    <property type="match status" value="1"/>
</dbReference>
<protein>
    <recommendedName>
        <fullName evidence="6">Protein kinase domain-containing protein</fullName>
    </recommendedName>
</protein>
<dbReference type="Gene3D" id="3.30.200.20">
    <property type="entry name" value="Phosphorylase Kinase, domain 1"/>
    <property type="match status" value="1"/>
</dbReference>
<evidence type="ECO:0000256" key="2">
    <source>
        <dbReference type="ARBA" id="ARBA00022741"/>
    </source>
</evidence>
<keyword evidence="3" id="KW-0418">Kinase</keyword>
<keyword evidence="2" id="KW-0547">Nucleotide-binding</keyword>
<evidence type="ECO:0000259" key="6">
    <source>
        <dbReference type="PROSITE" id="PS50011"/>
    </source>
</evidence>
<proteinExistence type="inferred from homology"/>
<evidence type="ECO:0000313" key="7">
    <source>
        <dbReference type="EnsemblPlants" id="OB04G36850.1"/>
    </source>
</evidence>
<dbReference type="CDD" id="cd00180">
    <property type="entry name" value="PKc"/>
    <property type="match status" value="1"/>
</dbReference>
<dbReference type="SUPFAM" id="SSF56112">
    <property type="entry name" value="Protein kinase-like (PK-like)"/>
    <property type="match status" value="1"/>
</dbReference>
<dbReference type="InterPro" id="IPR050339">
    <property type="entry name" value="CC_SR_Kinase"/>
</dbReference>
<keyword evidence="1" id="KW-0808">Transferase</keyword>
<evidence type="ECO:0000256" key="4">
    <source>
        <dbReference type="ARBA" id="ARBA00022840"/>
    </source>
</evidence>
<dbReference type="PANTHER" id="PTHR11042:SF190">
    <property type="entry name" value="MITOSIS INHIBITOR PROTEIN KINASE MIK1"/>
    <property type="match status" value="1"/>
</dbReference>
<dbReference type="Gramene" id="OB04G36850.1">
    <property type="protein sequence ID" value="OB04G36850.1"/>
    <property type="gene ID" value="OB04G36850"/>
</dbReference>
<dbReference type="PROSITE" id="PS50011">
    <property type="entry name" value="PROTEIN_KINASE_DOM"/>
    <property type="match status" value="1"/>
</dbReference>
<dbReference type="Proteomes" id="UP000006038">
    <property type="component" value="Chromosome 4"/>
</dbReference>
<dbReference type="Gene3D" id="1.10.510.10">
    <property type="entry name" value="Transferase(Phosphotransferase) domain 1"/>
    <property type="match status" value="1"/>
</dbReference>
<feature type="domain" description="Protein kinase" evidence="6">
    <location>
        <begin position="130"/>
        <end position="376"/>
    </location>
</feature>
<name>J3M2R0_ORYBR</name>
<accession>J3M2R0</accession>
<reference evidence="7" key="2">
    <citation type="submission" date="2013-04" db="UniProtKB">
        <authorList>
            <consortium name="EnsemblPlants"/>
        </authorList>
    </citation>
    <scope>IDENTIFICATION</scope>
</reference>
<organism evidence="7">
    <name type="scientific">Oryza brachyantha</name>
    <name type="common">malo sina</name>
    <dbReference type="NCBI Taxonomy" id="4533"/>
    <lineage>
        <taxon>Eukaryota</taxon>
        <taxon>Viridiplantae</taxon>
        <taxon>Streptophyta</taxon>
        <taxon>Embryophyta</taxon>
        <taxon>Tracheophyta</taxon>
        <taxon>Spermatophyta</taxon>
        <taxon>Magnoliopsida</taxon>
        <taxon>Liliopsida</taxon>
        <taxon>Poales</taxon>
        <taxon>Poaceae</taxon>
        <taxon>BOP clade</taxon>
        <taxon>Oryzoideae</taxon>
        <taxon>Oryzeae</taxon>
        <taxon>Oryzinae</taxon>
        <taxon>Oryza</taxon>
    </lineage>
</organism>
<dbReference type="InterPro" id="IPR011009">
    <property type="entry name" value="Kinase-like_dom_sf"/>
</dbReference>
<dbReference type="InterPro" id="IPR000719">
    <property type="entry name" value="Prot_kinase_dom"/>
</dbReference>
<dbReference type="PROSITE" id="PS00108">
    <property type="entry name" value="PROTEIN_KINASE_ST"/>
    <property type="match status" value="1"/>
</dbReference>
<dbReference type="Pfam" id="PF00069">
    <property type="entry name" value="Pkinase"/>
    <property type="match status" value="1"/>
</dbReference>
<dbReference type="eggNOG" id="KOG1035">
    <property type="taxonomic scope" value="Eukaryota"/>
</dbReference>
<evidence type="ECO:0000313" key="8">
    <source>
        <dbReference type="Proteomes" id="UP000006038"/>
    </source>
</evidence>
<dbReference type="AlphaFoldDB" id="J3M2R0"/>
<evidence type="ECO:0000256" key="5">
    <source>
        <dbReference type="ARBA" id="ARBA00037982"/>
    </source>
</evidence>
<dbReference type="GO" id="GO:0005737">
    <property type="term" value="C:cytoplasm"/>
    <property type="evidence" value="ECO:0007669"/>
    <property type="project" value="TreeGrafter"/>
</dbReference>
<reference evidence="7" key="1">
    <citation type="journal article" date="2013" name="Nat. Commun.">
        <title>Whole-genome sequencing of Oryza brachyantha reveals mechanisms underlying Oryza genome evolution.</title>
        <authorList>
            <person name="Chen J."/>
            <person name="Huang Q."/>
            <person name="Gao D."/>
            <person name="Wang J."/>
            <person name="Lang Y."/>
            <person name="Liu T."/>
            <person name="Li B."/>
            <person name="Bai Z."/>
            <person name="Luis Goicoechea J."/>
            <person name="Liang C."/>
            <person name="Chen C."/>
            <person name="Zhang W."/>
            <person name="Sun S."/>
            <person name="Liao Y."/>
            <person name="Zhang X."/>
            <person name="Yang L."/>
            <person name="Song C."/>
            <person name="Wang M."/>
            <person name="Shi J."/>
            <person name="Liu G."/>
            <person name="Liu J."/>
            <person name="Zhou H."/>
            <person name="Zhou W."/>
            <person name="Yu Q."/>
            <person name="An N."/>
            <person name="Chen Y."/>
            <person name="Cai Q."/>
            <person name="Wang B."/>
            <person name="Liu B."/>
            <person name="Min J."/>
            <person name="Huang Y."/>
            <person name="Wu H."/>
            <person name="Li Z."/>
            <person name="Zhang Y."/>
            <person name="Yin Y."/>
            <person name="Song W."/>
            <person name="Jiang J."/>
            <person name="Jackson S.A."/>
            <person name="Wing R.A."/>
            <person name="Wang J."/>
            <person name="Chen M."/>
        </authorList>
    </citation>
    <scope>NUCLEOTIDE SEQUENCE [LARGE SCALE GENOMIC DNA]</scope>
    <source>
        <strain evidence="7">cv. IRGC 101232</strain>
    </source>
</reference>
<dbReference type="GO" id="GO:0004672">
    <property type="term" value="F:protein kinase activity"/>
    <property type="evidence" value="ECO:0007669"/>
    <property type="project" value="InterPro"/>
</dbReference>
<dbReference type="EnsemblPlants" id="OB04G36850.1">
    <property type="protein sequence ID" value="OB04G36850.1"/>
    <property type="gene ID" value="OB04G36850"/>
</dbReference>
<dbReference type="InterPro" id="IPR008271">
    <property type="entry name" value="Ser/Thr_kinase_AS"/>
</dbReference>
<dbReference type="GO" id="GO:0005524">
    <property type="term" value="F:ATP binding"/>
    <property type="evidence" value="ECO:0007669"/>
    <property type="project" value="UniProtKB-KW"/>
</dbReference>
<keyword evidence="8" id="KW-1185">Reference proteome</keyword>
<dbReference type="HOGENOM" id="CLU_678603_0_0_1"/>
<sequence length="376" mass="43363">MTKKKWDNNPHCDLCPTLETADHIILRCKTATQLWEKLHLLNLANKSSSISHFLEQVIAGNNSLKGIEPIWFATWLNVQWKSTSLYVVHNDDNQYDSLEQRFGEDPVYYHGKQSVDISFLPIKINFEKDFKREKVIGKGTEGTVYQCSSSFASKFSCAVKKINQEHFFILDPLCEPSEVAILSLLHHRNVIELYFAWSEAKLSRGHHYATGYVFVAMKHCPRSLKKYLNGRLELNFQTCNHIFKQIIEALAYMHKNGVVHRDIKPGNILIEDDLTIKITDFGIAKVKQQPNMSFAPGVYGSFPYSAPEINNMDKRHDEKVDMFSAGMIYGELFITPLGTREEKLNHLANLMRGRMKEYQESFTPFDLDVVLMRSIF</sequence>
<dbReference type="GO" id="GO:0005634">
    <property type="term" value="C:nucleus"/>
    <property type="evidence" value="ECO:0007669"/>
    <property type="project" value="TreeGrafter"/>
</dbReference>
<dbReference type="SMART" id="SM00220">
    <property type="entry name" value="S_TKc"/>
    <property type="match status" value="1"/>
</dbReference>
<dbReference type="STRING" id="4533.J3M2R0"/>
<comment type="similarity">
    <text evidence="5">Belongs to the protein kinase superfamily. Ser/Thr protein kinase family. GCN2 subfamily.</text>
</comment>
<evidence type="ECO:0000256" key="3">
    <source>
        <dbReference type="ARBA" id="ARBA00022777"/>
    </source>
</evidence>